<comment type="caution">
    <text evidence="1">The sequence shown here is derived from an EMBL/GenBank/DDBJ whole genome shotgun (WGS) entry which is preliminary data.</text>
</comment>
<organism evidence="1 2">
    <name type="scientific">Sphingobacterium zeae</name>
    <dbReference type="NCBI Taxonomy" id="1776859"/>
    <lineage>
        <taxon>Bacteria</taxon>
        <taxon>Pseudomonadati</taxon>
        <taxon>Bacteroidota</taxon>
        <taxon>Sphingobacteriia</taxon>
        <taxon>Sphingobacteriales</taxon>
        <taxon>Sphingobacteriaceae</taxon>
        <taxon>Sphingobacterium</taxon>
    </lineage>
</organism>
<keyword evidence="2" id="KW-1185">Reference proteome</keyword>
<protein>
    <submittedName>
        <fullName evidence="1">Uncharacterized protein</fullName>
    </submittedName>
</protein>
<dbReference type="Proteomes" id="UP001244640">
    <property type="component" value="Unassembled WGS sequence"/>
</dbReference>
<name>A0ABU0U3J3_9SPHI</name>
<evidence type="ECO:0000313" key="1">
    <source>
        <dbReference type="EMBL" id="MDQ1149535.1"/>
    </source>
</evidence>
<proteinExistence type="predicted"/>
<evidence type="ECO:0000313" key="2">
    <source>
        <dbReference type="Proteomes" id="UP001244640"/>
    </source>
</evidence>
<sequence>MFKSHVNAFKRLIFETAHLLTDKKSDAFYMILILSI</sequence>
<gene>
    <name evidence="1" type="ORF">QE382_001519</name>
</gene>
<accession>A0ABU0U3J3</accession>
<reference evidence="1 2" key="1">
    <citation type="submission" date="2023-07" db="EMBL/GenBank/DDBJ databases">
        <title>Functional and genomic diversity of the sorghum phyllosphere microbiome.</title>
        <authorList>
            <person name="Shade A."/>
        </authorList>
    </citation>
    <scope>NUCLEOTIDE SEQUENCE [LARGE SCALE GENOMIC DNA]</scope>
    <source>
        <strain evidence="1 2">SORGH_AS_0892</strain>
    </source>
</reference>
<dbReference type="EMBL" id="JAUTBA010000001">
    <property type="protein sequence ID" value="MDQ1149535.1"/>
    <property type="molecule type" value="Genomic_DNA"/>
</dbReference>